<keyword evidence="2" id="KW-0238">DNA-binding</keyword>
<dbReference type="InterPro" id="IPR036390">
    <property type="entry name" value="WH_DNA-bd_sf"/>
</dbReference>
<dbReference type="PROSITE" id="PS51118">
    <property type="entry name" value="HTH_HXLR"/>
    <property type="match status" value="1"/>
</dbReference>
<reference evidence="6" key="1">
    <citation type="submission" date="2020-07" db="EMBL/GenBank/DDBJ databases">
        <title>Huge and variable diversity of episymbiotic CPR bacteria and DPANN archaea in groundwater ecosystems.</title>
        <authorList>
            <person name="He C.Y."/>
            <person name="Keren R."/>
            <person name="Whittaker M."/>
            <person name="Farag I.F."/>
            <person name="Doudna J."/>
            <person name="Cate J.H.D."/>
            <person name="Banfield J.F."/>
        </authorList>
    </citation>
    <scope>NUCLEOTIDE SEQUENCE</scope>
    <source>
        <strain evidence="6">NC_groundwater_1818_Pr3_B-0.1um_66_35</strain>
    </source>
</reference>
<dbReference type="GO" id="GO:0003677">
    <property type="term" value="F:DNA binding"/>
    <property type="evidence" value="ECO:0007669"/>
    <property type="project" value="UniProtKB-KW"/>
</dbReference>
<dbReference type="InterPro" id="IPR036388">
    <property type="entry name" value="WH-like_DNA-bd_sf"/>
</dbReference>
<sequence length="174" mass="19226">MVKRTSLQTAGCPVARALDVIGDWWSLLIIRDAFDGVRRFGEFQEGLGIAKGMLATRLRDLTERGILETAPASDGSAYREYVLTEKGRGLFLVVVALRQWGEAHLYKPTEQRSTLVEAKSGAAVARLELRAKDGRVLSWAETKVQQPAAVSCGPKLRRPKAQRVRAPARSRVAR</sequence>
<feature type="domain" description="HTH hxlR-type" evidence="5">
    <location>
        <begin position="12"/>
        <end position="109"/>
    </location>
</feature>
<evidence type="ECO:0000256" key="2">
    <source>
        <dbReference type="ARBA" id="ARBA00023125"/>
    </source>
</evidence>
<gene>
    <name evidence="6" type="ORF">HZA66_16610</name>
</gene>
<accession>A0A933W396</accession>
<dbReference type="Gene3D" id="1.10.10.10">
    <property type="entry name" value="Winged helix-like DNA-binding domain superfamily/Winged helix DNA-binding domain"/>
    <property type="match status" value="1"/>
</dbReference>
<dbReference type="AlphaFoldDB" id="A0A933W396"/>
<comment type="caution">
    <text evidence="6">The sequence shown here is derived from an EMBL/GenBank/DDBJ whole genome shotgun (WGS) entry which is preliminary data.</text>
</comment>
<proteinExistence type="predicted"/>
<dbReference type="EMBL" id="JACRJB010000049">
    <property type="protein sequence ID" value="MBI5131063.1"/>
    <property type="molecule type" value="Genomic_DNA"/>
</dbReference>
<evidence type="ECO:0000256" key="3">
    <source>
        <dbReference type="ARBA" id="ARBA00023163"/>
    </source>
</evidence>
<feature type="region of interest" description="Disordered" evidence="4">
    <location>
        <begin position="150"/>
        <end position="174"/>
    </location>
</feature>
<name>A0A933W396_RHOPL</name>
<keyword evidence="1" id="KW-0805">Transcription regulation</keyword>
<evidence type="ECO:0000259" key="5">
    <source>
        <dbReference type="PROSITE" id="PS51118"/>
    </source>
</evidence>
<keyword evidence="3" id="KW-0804">Transcription</keyword>
<dbReference type="SUPFAM" id="SSF46785">
    <property type="entry name" value="Winged helix' DNA-binding domain"/>
    <property type="match status" value="1"/>
</dbReference>
<dbReference type="Pfam" id="PF01638">
    <property type="entry name" value="HxlR"/>
    <property type="match status" value="1"/>
</dbReference>
<dbReference type="PANTHER" id="PTHR33204">
    <property type="entry name" value="TRANSCRIPTIONAL REGULATOR, MARR FAMILY"/>
    <property type="match status" value="1"/>
</dbReference>
<dbReference type="PANTHER" id="PTHR33204:SF18">
    <property type="entry name" value="TRANSCRIPTIONAL REGULATORY PROTEIN"/>
    <property type="match status" value="1"/>
</dbReference>
<dbReference type="Proteomes" id="UP000782519">
    <property type="component" value="Unassembled WGS sequence"/>
</dbReference>
<dbReference type="InterPro" id="IPR002577">
    <property type="entry name" value="HTH_HxlR"/>
</dbReference>
<evidence type="ECO:0000256" key="4">
    <source>
        <dbReference type="SAM" id="MobiDB-lite"/>
    </source>
</evidence>
<evidence type="ECO:0000256" key="1">
    <source>
        <dbReference type="ARBA" id="ARBA00023015"/>
    </source>
</evidence>
<evidence type="ECO:0000313" key="6">
    <source>
        <dbReference type="EMBL" id="MBI5131063.1"/>
    </source>
</evidence>
<evidence type="ECO:0000313" key="7">
    <source>
        <dbReference type="Proteomes" id="UP000782519"/>
    </source>
</evidence>
<feature type="compositionally biased region" description="Basic residues" evidence="4">
    <location>
        <begin position="155"/>
        <end position="174"/>
    </location>
</feature>
<protein>
    <submittedName>
        <fullName evidence="6">Helix-turn-helix transcriptional regulator</fullName>
    </submittedName>
</protein>
<organism evidence="6 7">
    <name type="scientific">Rhodopseudomonas palustris</name>
    <dbReference type="NCBI Taxonomy" id="1076"/>
    <lineage>
        <taxon>Bacteria</taxon>
        <taxon>Pseudomonadati</taxon>
        <taxon>Pseudomonadota</taxon>
        <taxon>Alphaproteobacteria</taxon>
        <taxon>Hyphomicrobiales</taxon>
        <taxon>Nitrobacteraceae</taxon>
        <taxon>Rhodopseudomonas</taxon>
    </lineage>
</organism>